<gene>
    <name evidence="1" type="ORF">LCGC14_1438040</name>
</gene>
<dbReference type="AlphaFoldDB" id="A0A0F9JM40"/>
<feature type="non-terminal residue" evidence="1">
    <location>
        <position position="120"/>
    </location>
</feature>
<sequence>MNILTSPTLRYPKSLWSHNPIPGGCVLYLPLWHPNLGGLKYKSIDPFGHTCTRTASGILHFTGSATSNVNMTAIHDASAKLWISLWFRLDSNFASGSPADMYIFGKQLDVNNRLRVWLES</sequence>
<name>A0A0F9JM40_9ZZZZ</name>
<dbReference type="EMBL" id="LAZR01009766">
    <property type="protein sequence ID" value="KKM70713.1"/>
    <property type="molecule type" value="Genomic_DNA"/>
</dbReference>
<comment type="caution">
    <text evidence="1">The sequence shown here is derived from an EMBL/GenBank/DDBJ whole genome shotgun (WGS) entry which is preliminary data.</text>
</comment>
<reference evidence="1" key="1">
    <citation type="journal article" date="2015" name="Nature">
        <title>Complex archaea that bridge the gap between prokaryotes and eukaryotes.</title>
        <authorList>
            <person name="Spang A."/>
            <person name="Saw J.H."/>
            <person name="Jorgensen S.L."/>
            <person name="Zaremba-Niedzwiedzka K."/>
            <person name="Martijn J."/>
            <person name="Lind A.E."/>
            <person name="van Eijk R."/>
            <person name="Schleper C."/>
            <person name="Guy L."/>
            <person name="Ettema T.J."/>
        </authorList>
    </citation>
    <scope>NUCLEOTIDE SEQUENCE</scope>
</reference>
<organism evidence="1">
    <name type="scientific">marine sediment metagenome</name>
    <dbReference type="NCBI Taxonomy" id="412755"/>
    <lineage>
        <taxon>unclassified sequences</taxon>
        <taxon>metagenomes</taxon>
        <taxon>ecological metagenomes</taxon>
    </lineage>
</organism>
<evidence type="ECO:0000313" key="1">
    <source>
        <dbReference type="EMBL" id="KKM70713.1"/>
    </source>
</evidence>
<accession>A0A0F9JM40</accession>
<protein>
    <submittedName>
        <fullName evidence="1">Uncharacterized protein</fullName>
    </submittedName>
</protein>
<proteinExistence type="predicted"/>